<evidence type="ECO:0000313" key="1">
    <source>
        <dbReference type="EMBL" id="MBC2776596.1"/>
    </source>
</evidence>
<sequence length="202" mass="23082">MMSKRHALDDILNSEFRWPTKGDVPFVEATDSLNNAILAEDDLSRLVLMTDGYKKAADLMVAHTTEHAVDLDFLVFPVLFNYRHFIELSLKYQLATHGRFVGVEANWNSHDLGHLWSSFREMLERYGNPDPDDADPVVEDIVLEFAKIDPASYSYRYPYDRNGHPIPLKYGAMNLKHLSDVMNGVDGYFNGCDGFLSSMNER</sequence>
<reference evidence="1 2" key="1">
    <citation type="submission" date="2020-08" db="EMBL/GenBank/DDBJ databases">
        <title>Draft genome sequence of Parasphingopyxis sp. GrpM-11.</title>
        <authorList>
            <person name="Oh J."/>
            <person name="Roh D.-H."/>
        </authorList>
    </citation>
    <scope>NUCLEOTIDE SEQUENCE [LARGE SCALE GENOMIC DNA]</scope>
    <source>
        <strain evidence="1 2">GrpM-11</strain>
    </source>
</reference>
<evidence type="ECO:0008006" key="3">
    <source>
        <dbReference type="Google" id="ProtNLM"/>
    </source>
</evidence>
<dbReference type="EMBL" id="JACJVJ010000001">
    <property type="protein sequence ID" value="MBC2776596.1"/>
    <property type="molecule type" value="Genomic_DNA"/>
</dbReference>
<keyword evidence="2" id="KW-1185">Reference proteome</keyword>
<dbReference type="Proteomes" id="UP000564378">
    <property type="component" value="Unassembled WGS sequence"/>
</dbReference>
<accession>A0A842HU41</accession>
<comment type="caution">
    <text evidence="1">The sequence shown here is derived from an EMBL/GenBank/DDBJ whole genome shotgun (WGS) entry which is preliminary data.</text>
</comment>
<gene>
    <name evidence="1" type="ORF">H6P80_03070</name>
</gene>
<name>A0A842HU41_9SPHN</name>
<evidence type="ECO:0000313" key="2">
    <source>
        <dbReference type="Proteomes" id="UP000564378"/>
    </source>
</evidence>
<organism evidence="1 2">
    <name type="scientific">Parasphingopyxis marina</name>
    <dbReference type="NCBI Taxonomy" id="2761622"/>
    <lineage>
        <taxon>Bacteria</taxon>
        <taxon>Pseudomonadati</taxon>
        <taxon>Pseudomonadota</taxon>
        <taxon>Alphaproteobacteria</taxon>
        <taxon>Sphingomonadales</taxon>
        <taxon>Sphingomonadaceae</taxon>
        <taxon>Parasphingopyxis</taxon>
    </lineage>
</organism>
<protein>
    <recommendedName>
        <fullName evidence="3">HEPN domain-containing protein</fullName>
    </recommendedName>
</protein>
<dbReference type="AlphaFoldDB" id="A0A842HU41"/>
<proteinExistence type="predicted"/>